<evidence type="ECO:0000313" key="2">
    <source>
        <dbReference type="EMBL" id="SFA56183.1"/>
    </source>
</evidence>
<accession>A0A1I0TX45</accession>
<proteinExistence type="predicted"/>
<dbReference type="EMBL" id="FOJN01000010">
    <property type="protein sequence ID" value="SFA56183.1"/>
    <property type="molecule type" value="Genomic_DNA"/>
</dbReference>
<evidence type="ECO:0000313" key="3">
    <source>
        <dbReference type="Proteomes" id="UP000182054"/>
    </source>
</evidence>
<reference evidence="2 3" key="1">
    <citation type="submission" date="2016-10" db="EMBL/GenBank/DDBJ databases">
        <authorList>
            <person name="de Groot N.N."/>
        </authorList>
    </citation>
    <scope>NUCLEOTIDE SEQUENCE [LARGE SCALE GENOMIC DNA]</scope>
    <source>
        <strain evidence="2 3">DSM 44908</strain>
    </source>
</reference>
<keyword evidence="4" id="KW-1185">Reference proteome</keyword>
<name>A0A1I0TX45_9NOCA</name>
<dbReference type="AlphaFoldDB" id="A0A1I0TX45"/>
<evidence type="ECO:0000313" key="1">
    <source>
        <dbReference type="EMBL" id="MBY6319918.1"/>
    </source>
</evidence>
<dbReference type="RefSeq" id="WP_068099725.1">
    <property type="nucleotide sequence ID" value="NZ_FOJN01000010.1"/>
</dbReference>
<sequence>MSDGTTSDRSEYVEPHIQERNVLPDGTTIQLRTASKRGGPVIDIAPGDGGRMIRVATAR</sequence>
<reference evidence="1 4" key="2">
    <citation type="submission" date="2020-06" db="EMBL/GenBank/DDBJ databases">
        <title>Taxonomy, biology and ecology of Rhodococcus bacteria occurring in California pistachio and other woody hosts as revealed by genome sequence analyses.</title>
        <authorList>
            <person name="Gai Y."/>
            <person name="Riely B."/>
        </authorList>
    </citation>
    <scope>NUCLEOTIDE SEQUENCE [LARGE SCALE GENOMIC DNA]</scope>
    <source>
        <strain evidence="1 4">BP-284</strain>
    </source>
</reference>
<dbReference type="Proteomes" id="UP001520140">
    <property type="component" value="Unassembled WGS sequence"/>
</dbReference>
<gene>
    <name evidence="1" type="ORF">HQ605_03685</name>
    <name evidence="2" type="ORF">SAMN05444374_11084</name>
</gene>
<dbReference type="GeneID" id="85486524"/>
<protein>
    <submittedName>
        <fullName evidence="2">Uncharacterized protein</fullName>
    </submittedName>
</protein>
<evidence type="ECO:0000313" key="4">
    <source>
        <dbReference type="Proteomes" id="UP001520140"/>
    </source>
</evidence>
<dbReference type="Proteomes" id="UP000182054">
    <property type="component" value="Unassembled WGS sequence"/>
</dbReference>
<dbReference type="EMBL" id="JABUKG010000003">
    <property type="protein sequence ID" value="MBY6319918.1"/>
    <property type="molecule type" value="Genomic_DNA"/>
</dbReference>
<organism evidence="2 3">
    <name type="scientific">Rhodococcoides kroppenstedtii</name>
    <dbReference type="NCBI Taxonomy" id="293050"/>
    <lineage>
        <taxon>Bacteria</taxon>
        <taxon>Bacillati</taxon>
        <taxon>Actinomycetota</taxon>
        <taxon>Actinomycetes</taxon>
        <taxon>Mycobacteriales</taxon>
        <taxon>Nocardiaceae</taxon>
        <taxon>Rhodococcoides</taxon>
    </lineage>
</organism>